<evidence type="ECO:0000259" key="4">
    <source>
        <dbReference type="Pfam" id="PF22838"/>
    </source>
</evidence>
<dbReference type="OrthoDB" id="377733at2759"/>
<feature type="domain" description="COMMD8 helical N-terminal" evidence="4">
    <location>
        <begin position="276"/>
        <end position="344"/>
    </location>
</feature>
<keyword evidence="2" id="KW-0812">Transmembrane</keyword>
<feature type="domain" description="P-type ATPase N-terminal" evidence="3">
    <location>
        <begin position="36"/>
        <end position="91"/>
    </location>
</feature>
<gene>
    <name evidence="5" type="ORF">MEDL_30593</name>
</gene>
<name>A0A8S3S633_MYTED</name>
<dbReference type="AlphaFoldDB" id="A0A8S3S633"/>
<dbReference type="FunFam" id="2.70.150.10:FF:000054">
    <property type="entry name" value="Phospholipid-transporting ATPase"/>
    <property type="match status" value="1"/>
</dbReference>
<feature type="compositionally biased region" description="Polar residues" evidence="1">
    <location>
        <begin position="10"/>
        <end position="24"/>
    </location>
</feature>
<keyword evidence="2" id="KW-1133">Transmembrane helix</keyword>
<evidence type="ECO:0000259" key="3">
    <source>
        <dbReference type="Pfam" id="PF16209"/>
    </source>
</evidence>
<sequence length="344" mass="39875">MGNFFDKTNKSGPKTRTVTVNHTQPPDLAPNAKGHPNRTFKSNRIRTTKYSIITFIPKNLFEQFHRFANLYFIFVVCLNWVPQVAAFGKEIAMIPVIFVLLVTAIKDAYEDFRRYKSDKCINHKTCRVYKHHSSDGDERYVKTEWKDIYAGDIVHLSCDEIIPADILLLHSSDRAGLCHVETSNLDGETNLKQRQVVEGIDYQDKFKPEKFCYEVECDLPNAEIYKFTVNMDPDRRKSTVNRTISFPLRGCTIRNDFIEGIVVYGEYVYPTLKLVYVLHSIVDGICKLGRPIYQEYGEVFTLPEWWNLSDVYTGPVKQFFKEDTTKDQMLEILSDLPDGHKQIV</sequence>
<evidence type="ECO:0000313" key="5">
    <source>
        <dbReference type="EMBL" id="CAG2216884.1"/>
    </source>
</evidence>
<organism evidence="5 6">
    <name type="scientific">Mytilus edulis</name>
    <name type="common">Blue mussel</name>
    <dbReference type="NCBI Taxonomy" id="6550"/>
    <lineage>
        <taxon>Eukaryota</taxon>
        <taxon>Metazoa</taxon>
        <taxon>Spiralia</taxon>
        <taxon>Lophotrochozoa</taxon>
        <taxon>Mollusca</taxon>
        <taxon>Bivalvia</taxon>
        <taxon>Autobranchia</taxon>
        <taxon>Pteriomorphia</taxon>
        <taxon>Mytilida</taxon>
        <taxon>Mytiloidea</taxon>
        <taxon>Mytilidae</taxon>
        <taxon>Mytilinae</taxon>
        <taxon>Mytilus</taxon>
    </lineage>
</organism>
<dbReference type="GO" id="GO:0045332">
    <property type="term" value="P:phospholipid translocation"/>
    <property type="evidence" value="ECO:0007669"/>
    <property type="project" value="TreeGrafter"/>
</dbReference>
<dbReference type="GO" id="GO:0005886">
    <property type="term" value="C:plasma membrane"/>
    <property type="evidence" value="ECO:0007669"/>
    <property type="project" value="TreeGrafter"/>
</dbReference>
<evidence type="ECO:0000256" key="2">
    <source>
        <dbReference type="SAM" id="Phobius"/>
    </source>
</evidence>
<dbReference type="InterPro" id="IPR055184">
    <property type="entry name" value="COMMD8_HN"/>
</dbReference>
<dbReference type="SUPFAM" id="SSF81665">
    <property type="entry name" value="Calcium ATPase, transmembrane domain M"/>
    <property type="match status" value="1"/>
</dbReference>
<reference evidence="5" key="1">
    <citation type="submission" date="2021-03" db="EMBL/GenBank/DDBJ databases">
        <authorList>
            <person name="Bekaert M."/>
        </authorList>
    </citation>
    <scope>NUCLEOTIDE SEQUENCE</scope>
</reference>
<dbReference type="Gene3D" id="2.70.150.10">
    <property type="entry name" value="Calcium-transporting ATPase, cytoplasmic transduction domain A"/>
    <property type="match status" value="1"/>
</dbReference>
<dbReference type="InterPro" id="IPR008250">
    <property type="entry name" value="ATPase_P-typ_transduc_dom_A_sf"/>
</dbReference>
<protein>
    <submittedName>
        <fullName evidence="5">E7.6.2.1</fullName>
    </submittedName>
</protein>
<dbReference type="InterPro" id="IPR032631">
    <property type="entry name" value="P-type_ATPase_N"/>
</dbReference>
<evidence type="ECO:0000313" key="6">
    <source>
        <dbReference type="Proteomes" id="UP000683360"/>
    </source>
</evidence>
<dbReference type="Pfam" id="PF22838">
    <property type="entry name" value="COMMD8_HN"/>
    <property type="match status" value="1"/>
</dbReference>
<dbReference type="SUPFAM" id="SSF81653">
    <property type="entry name" value="Calcium ATPase, transduction domain A"/>
    <property type="match status" value="1"/>
</dbReference>
<dbReference type="EMBL" id="CAJPWZ010001495">
    <property type="protein sequence ID" value="CAG2216884.1"/>
    <property type="molecule type" value="Genomic_DNA"/>
</dbReference>
<feature type="region of interest" description="Disordered" evidence="1">
    <location>
        <begin position="1"/>
        <end position="38"/>
    </location>
</feature>
<accession>A0A8S3S633</accession>
<comment type="caution">
    <text evidence="5">The sequence shown here is derived from an EMBL/GenBank/DDBJ whole genome shotgun (WGS) entry which is preliminary data.</text>
</comment>
<dbReference type="Pfam" id="PF16209">
    <property type="entry name" value="PhoLip_ATPase_N"/>
    <property type="match status" value="1"/>
</dbReference>
<evidence type="ECO:0000256" key="1">
    <source>
        <dbReference type="SAM" id="MobiDB-lite"/>
    </source>
</evidence>
<keyword evidence="6" id="KW-1185">Reference proteome</keyword>
<dbReference type="PANTHER" id="PTHR24092:SF218">
    <property type="entry name" value="PHOSPHOLIPID-TRANSPORTING ATPASE"/>
    <property type="match status" value="1"/>
</dbReference>
<feature type="transmembrane region" description="Helical" evidence="2">
    <location>
        <begin position="67"/>
        <end position="85"/>
    </location>
</feature>
<dbReference type="PANTHER" id="PTHR24092">
    <property type="entry name" value="PROBABLE PHOSPHOLIPID-TRANSPORTING ATPASE"/>
    <property type="match status" value="1"/>
</dbReference>
<proteinExistence type="predicted"/>
<keyword evidence="2" id="KW-0472">Membrane</keyword>
<dbReference type="Proteomes" id="UP000683360">
    <property type="component" value="Unassembled WGS sequence"/>
</dbReference>
<dbReference type="InterPro" id="IPR023298">
    <property type="entry name" value="ATPase_P-typ_TM_dom_sf"/>
</dbReference>
<dbReference type="GO" id="GO:0140326">
    <property type="term" value="F:ATPase-coupled intramembrane lipid transporter activity"/>
    <property type="evidence" value="ECO:0007669"/>
    <property type="project" value="TreeGrafter"/>
</dbReference>